<evidence type="ECO:0008006" key="4">
    <source>
        <dbReference type="Google" id="ProtNLM"/>
    </source>
</evidence>
<feature type="coiled-coil region" evidence="1">
    <location>
        <begin position="69"/>
        <end position="134"/>
    </location>
</feature>
<feature type="coiled-coil region" evidence="1">
    <location>
        <begin position="159"/>
        <end position="238"/>
    </location>
</feature>
<sequence length="263" mass="31010">MAMQRGLQEIAEVTVVTPPLELIRLAQAKFRALSKLEKAYSEEVLSLRRRSDLLQESLDKAQLDYEREKASRQREIRHLREQLNQLETQQLERLREATRDHEERQDLDKCRALLENATRDLNSITAQKRLVEQKLAQSEWQEQVETFNRQLAEAAPGEAVKLRLERDQLKRELLDLNARLNHLEQTRTERDRLEAVNEQLRLRLEECERHRSFQDDLVLELKHQVATLEQRIREADRVAAIVHPHLTEPEFQEDEIPGLPSSS</sequence>
<gene>
    <name evidence="2" type="ORF">PLOB_00020870</name>
</gene>
<name>A0ABN8RH97_9CNID</name>
<keyword evidence="3" id="KW-1185">Reference proteome</keyword>
<proteinExistence type="predicted"/>
<evidence type="ECO:0000256" key="1">
    <source>
        <dbReference type="SAM" id="Coils"/>
    </source>
</evidence>
<evidence type="ECO:0000313" key="2">
    <source>
        <dbReference type="EMBL" id="CAH3178606.1"/>
    </source>
</evidence>
<keyword evidence="1" id="KW-0175">Coiled coil</keyword>
<dbReference type="EMBL" id="CALNXK010000242">
    <property type="protein sequence ID" value="CAH3178606.1"/>
    <property type="molecule type" value="Genomic_DNA"/>
</dbReference>
<reference evidence="2 3" key="1">
    <citation type="submission" date="2022-05" db="EMBL/GenBank/DDBJ databases">
        <authorList>
            <consortium name="Genoscope - CEA"/>
            <person name="William W."/>
        </authorList>
    </citation>
    <scope>NUCLEOTIDE SEQUENCE [LARGE SCALE GENOMIC DNA]</scope>
</reference>
<accession>A0ABN8RH97</accession>
<evidence type="ECO:0000313" key="3">
    <source>
        <dbReference type="Proteomes" id="UP001159405"/>
    </source>
</evidence>
<comment type="caution">
    <text evidence="2">The sequence shown here is derived from an EMBL/GenBank/DDBJ whole genome shotgun (WGS) entry which is preliminary data.</text>
</comment>
<organism evidence="2 3">
    <name type="scientific">Porites lobata</name>
    <dbReference type="NCBI Taxonomy" id="104759"/>
    <lineage>
        <taxon>Eukaryota</taxon>
        <taxon>Metazoa</taxon>
        <taxon>Cnidaria</taxon>
        <taxon>Anthozoa</taxon>
        <taxon>Hexacorallia</taxon>
        <taxon>Scleractinia</taxon>
        <taxon>Fungiina</taxon>
        <taxon>Poritidae</taxon>
        <taxon>Porites</taxon>
    </lineage>
</organism>
<feature type="non-terminal residue" evidence="2">
    <location>
        <position position="263"/>
    </location>
</feature>
<dbReference type="Proteomes" id="UP001159405">
    <property type="component" value="Unassembled WGS sequence"/>
</dbReference>
<protein>
    <recommendedName>
        <fullName evidence="4">Chromosome partition protein Smc</fullName>
    </recommendedName>
</protein>